<dbReference type="EMBL" id="QZEY01000002">
    <property type="protein sequence ID" value="RJL34013.1"/>
    <property type="molecule type" value="Genomic_DNA"/>
</dbReference>
<dbReference type="PANTHER" id="PTHR30193">
    <property type="entry name" value="ABC TRANSPORTER PERMEASE PROTEIN"/>
    <property type="match status" value="1"/>
</dbReference>
<comment type="similarity">
    <text evidence="7">Belongs to the binding-protein-dependent transport system permease family.</text>
</comment>
<dbReference type="SUPFAM" id="SSF161098">
    <property type="entry name" value="MetI-like"/>
    <property type="match status" value="1"/>
</dbReference>
<proteinExistence type="inferred from homology"/>
<evidence type="ECO:0000256" key="4">
    <source>
        <dbReference type="ARBA" id="ARBA00022692"/>
    </source>
</evidence>
<evidence type="ECO:0000256" key="2">
    <source>
        <dbReference type="ARBA" id="ARBA00022448"/>
    </source>
</evidence>
<feature type="transmembrane region" description="Helical" evidence="7">
    <location>
        <begin position="31"/>
        <end position="55"/>
    </location>
</feature>
<dbReference type="GO" id="GO:0055085">
    <property type="term" value="P:transmembrane transport"/>
    <property type="evidence" value="ECO:0007669"/>
    <property type="project" value="InterPro"/>
</dbReference>
<feature type="transmembrane region" description="Helical" evidence="7">
    <location>
        <begin position="89"/>
        <end position="114"/>
    </location>
</feature>
<name>A0A3A4AY26_9ACTN</name>
<dbReference type="Gene3D" id="1.10.3720.10">
    <property type="entry name" value="MetI-like"/>
    <property type="match status" value="1"/>
</dbReference>
<dbReference type="GO" id="GO:0005886">
    <property type="term" value="C:plasma membrane"/>
    <property type="evidence" value="ECO:0007669"/>
    <property type="project" value="UniProtKB-SubCell"/>
</dbReference>
<keyword evidence="6 7" id="KW-0472">Membrane</keyword>
<feature type="transmembrane region" description="Helical" evidence="7">
    <location>
        <begin position="126"/>
        <end position="146"/>
    </location>
</feature>
<keyword evidence="2 7" id="KW-0813">Transport</keyword>
<organism evidence="9 10">
    <name type="scientific">Bailinhaonella thermotolerans</name>
    <dbReference type="NCBI Taxonomy" id="1070861"/>
    <lineage>
        <taxon>Bacteria</taxon>
        <taxon>Bacillati</taxon>
        <taxon>Actinomycetota</taxon>
        <taxon>Actinomycetes</taxon>
        <taxon>Streptosporangiales</taxon>
        <taxon>Streptosporangiaceae</taxon>
        <taxon>Bailinhaonella</taxon>
    </lineage>
</organism>
<evidence type="ECO:0000256" key="7">
    <source>
        <dbReference type="RuleBase" id="RU363032"/>
    </source>
</evidence>
<keyword evidence="5 7" id="KW-1133">Transmembrane helix</keyword>
<accession>A0A3A4AY26</accession>
<dbReference type="Proteomes" id="UP000265768">
    <property type="component" value="Unassembled WGS sequence"/>
</dbReference>
<dbReference type="OrthoDB" id="34224at2"/>
<evidence type="ECO:0000256" key="1">
    <source>
        <dbReference type="ARBA" id="ARBA00004651"/>
    </source>
</evidence>
<dbReference type="RefSeq" id="WP_119925312.1">
    <property type="nucleotide sequence ID" value="NZ_QZEY01000002.1"/>
</dbReference>
<dbReference type="PANTHER" id="PTHR30193:SF37">
    <property type="entry name" value="INNER MEMBRANE ABC TRANSPORTER PERMEASE PROTEIN YCJO"/>
    <property type="match status" value="1"/>
</dbReference>
<evidence type="ECO:0000256" key="6">
    <source>
        <dbReference type="ARBA" id="ARBA00023136"/>
    </source>
</evidence>
<dbReference type="Pfam" id="PF00528">
    <property type="entry name" value="BPD_transp_1"/>
    <property type="match status" value="1"/>
</dbReference>
<evidence type="ECO:0000256" key="3">
    <source>
        <dbReference type="ARBA" id="ARBA00022475"/>
    </source>
</evidence>
<evidence type="ECO:0000313" key="10">
    <source>
        <dbReference type="Proteomes" id="UP000265768"/>
    </source>
</evidence>
<dbReference type="InterPro" id="IPR000515">
    <property type="entry name" value="MetI-like"/>
</dbReference>
<reference evidence="9 10" key="1">
    <citation type="submission" date="2018-09" db="EMBL/GenBank/DDBJ databases">
        <title>YIM 75507 draft genome.</title>
        <authorList>
            <person name="Tang S."/>
            <person name="Feng Y."/>
        </authorList>
    </citation>
    <scope>NUCLEOTIDE SEQUENCE [LARGE SCALE GENOMIC DNA]</scope>
    <source>
        <strain evidence="9 10">YIM 75507</strain>
    </source>
</reference>
<dbReference type="InterPro" id="IPR051393">
    <property type="entry name" value="ABC_transporter_permease"/>
</dbReference>
<dbReference type="InterPro" id="IPR035906">
    <property type="entry name" value="MetI-like_sf"/>
</dbReference>
<keyword evidence="4 7" id="KW-0812">Transmembrane</keyword>
<gene>
    <name evidence="9" type="ORF">D5H75_05685</name>
</gene>
<evidence type="ECO:0000259" key="8">
    <source>
        <dbReference type="PROSITE" id="PS50928"/>
    </source>
</evidence>
<keyword evidence="10" id="KW-1185">Reference proteome</keyword>
<dbReference type="CDD" id="cd06261">
    <property type="entry name" value="TM_PBP2"/>
    <property type="match status" value="1"/>
</dbReference>
<feature type="domain" description="ABC transmembrane type-1" evidence="8">
    <location>
        <begin position="89"/>
        <end position="304"/>
    </location>
</feature>
<comment type="caution">
    <text evidence="9">The sequence shown here is derived from an EMBL/GenBank/DDBJ whole genome shotgun (WGS) entry which is preliminary data.</text>
</comment>
<protein>
    <submittedName>
        <fullName evidence="9">Sugar ABC transporter permease</fullName>
    </submittedName>
</protein>
<evidence type="ECO:0000256" key="5">
    <source>
        <dbReference type="ARBA" id="ARBA00022989"/>
    </source>
</evidence>
<comment type="subcellular location">
    <subcellularLocation>
        <location evidence="1 7">Cell membrane</location>
        <topology evidence="1 7">Multi-pass membrane protein</topology>
    </subcellularLocation>
</comment>
<feature type="transmembrane region" description="Helical" evidence="7">
    <location>
        <begin position="171"/>
        <end position="191"/>
    </location>
</feature>
<keyword evidence="3" id="KW-1003">Cell membrane</keyword>
<dbReference type="PROSITE" id="PS50928">
    <property type="entry name" value="ABC_TM1"/>
    <property type="match status" value="1"/>
</dbReference>
<evidence type="ECO:0000313" key="9">
    <source>
        <dbReference type="EMBL" id="RJL34013.1"/>
    </source>
</evidence>
<sequence length="316" mass="34119">MGAGTLLEAPPVAPPREARGTRLRPARERAFWPFLLPALLVYTLLFVLPSFYGLWVSLHSWAGPGSEMTWRGLDNYLALLRSEAFLRSFVNTFVLAVAGGGLVFGATFLSMVVLRHLKGRAFIRSVVFLPMIVSAIAVGAAVGFLLNPKGVVNDALGWLGVDAQPWLGPDLVFKCVIGGLVWSTTGFYIALMMSAVDSIPAHVYEDATLAGATRWEQFRHITLPLTWDVFAVAAVLWVVNSLKVFEIVIAFTTGGTPGTPPLQARTAAVQQYVSVSMNGVPELGAGAAMGMVVLLVTAVLIVLVRRVTRRDRVELS</sequence>
<feature type="transmembrane region" description="Helical" evidence="7">
    <location>
        <begin position="283"/>
        <end position="304"/>
    </location>
</feature>
<dbReference type="AlphaFoldDB" id="A0A3A4AY26"/>